<dbReference type="InterPro" id="IPR006905">
    <property type="entry name" value="Flavin_halogenase"/>
</dbReference>
<gene>
    <name evidence="1" type="ORF">AVDCRST_MAG09-1084</name>
</gene>
<dbReference type="InterPro" id="IPR036188">
    <property type="entry name" value="FAD/NAD-bd_sf"/>
</dbReference>
<protein>
    <recommendedName>
        <fullName evidence="2">Tryptophan halogenase</fullName>
    </recommendedName>
</protein>
<dbReference type="AlphaFoldDB" id="A0A6J4SVL8"/>
<dbReference type="RefSeq" id="WP_294172930.1">
    <property type="nucleotide sequence ID" value="NZ_CADCVZ010000026.1"/>
</dbReference>
<dbReference type="GO" id="GO:0004497">
    <property type="term" value="F:monooxygenase activity"/>
    <property type="evidence" value="ECO:0007669"/>
    <property type="project" value="InterPro"/>
</dbReference>
<dbReference type="PANTHER" id="PTHR43747">
    <property type="entry name" value="FAD-BINDING PROTEIN"/>
    <property type="match status" value="1"/>
</dbReference>
<proteinExistence type="predicted"/>
<sequence>MTAEVRQPTRYVIAGGGIAGAMAGVAVATRLPTGSHSVTVLRDGGDADASFGPVVATRPGIRRFHADLGVDEDALIRGGAASFTLGTAYSGWSAVRPTYFLPYGDAGASIEGVPFHLLAARLRTEGEKVALADYSIAAMLAQSGRFARPSDDPRSVLSTFTYGLHLHAAAYADALFGLARRRGATIVRDALGSVEVANGRIEALHLARGERLVGDVFIDATGARGALAGSLRGADLESCAGLFPFDRTASAAIRASAPPAAYAHAAARSEGWRLTIPAAGIVGESFAYSSQLLSPDQAERLLLADCAGDLVSPPRDEAVKAGKRAPWNGNCVAIGAAAAVVEPLHSMPFSLLQNGVERLLRLLPASMEMQAEANEYNRATVEEIDRARDLALLPYRLNGRAGEQSWDGARQPSRNEKLERKIDLYRSRGRVPLLDGDLLDEAEWAALFDGHGITAARTDALAEAIPLERLTSQLARMRQVMIQAISHLPSHGDYLRQLARGAAAA</sequence>
<dbReference type="EMBL" id="CADCVZ010000026">
    <property type="protein sequence ID" value="CAA9506524.1"/>
    <property type="molecule type" value="Genomic_DNA"/>
</dbReference>
<accession>A0A6J4SVL8</accession>
<evidence type="ECO:0000313" key="1">
    <source>
        <dbReference type="EMBL" id="CAA9506524.1"/>
    </source>
</evidence>
<dbReference type="Pfam" id="PF04820">
    <property type="entry name" value="Trp_halogenase"/>
    <property type="match status" value="1"/>
</dbReference>
<dbReference type="Gene3D" id="3.50.50.60">
    <property type="entry name" value="FAD/NAD(P)-binding domain"/>
    <property type="match status" value="1"/>
</dbReference>
<dbReference type="PANTHER" id="PTHR43747:SF4">
    <property type="entry name" value="FLAVIN-DEPENDENT TRYPTOPHAN HALOGENASE"/>
    <property type="match status" value="1"/>
</dbReference>
<dbReference type="SUPFAM" id="SSF51905">
    <property type="entry name" value="FAD/NAD(P)-binding domain"/>
    <property type="match status" value="1"/>
</dbReference>
<organism evidence="1">
    <name type="scientific">uncultured Sphingomonas sp</name>
    <dbReference type="NCBI Taxonomy" id="158754"/>
    <lineage>
        <taxon>Bacteria</taxon>
        <taxon>Pseudomonadati</taxon>
        <taxon>Pseudomonadota</taxon>
        <taxon>Alphaproteobacteria</taxon>
        <taxon>Sphingomonadales</taxon>
        <taxon>Sphingomonadaceae</taxon>
        <taxon>Sphingomonas</taxon>
        <taxon>environmental samples</taxon>
    </lineage>
</organism>
<evidence type="ECO:0008006" key="2">
    <source>
        <dbReference type="Google" id="ProtNLM"/>
    </source>
</evidence>
<dbReference type="InterPro" id="IPR050816">
    <property type="entry name" value="Flavin-dep_Halogenase_NPB"/>
</dbReference>
<reference evidence="1" key="1">
    <citation type="submission" date="2020-02" db="EMBL/GenBank/DDBJ databases">
        <authorList>
            <person name="Meier V. D."/>
        </authorList>
    </citation>
    <scope>NUCLEOTIDE SEQUENCE</scope>
    <source>
        <strain evidence="1">AVDCRST_MAG09</strain>
    </source>
</reference>
<name>A0A6J4SVL8_9SPHN</name>